<evidence type="ECO:0000256" key="1">
    <source>
        <dbReference type="ARBA" id="ARBA00008164"/>
    </source>
</evidence>
<dbReference type="InterPro" id="IPR043202">
    <property type="entry name" value="Band-7_stomatin-like"/>
</dbReference>
<accession>A0A1I7X4I0</accession>
<dbReference type="PANTHER" id="PTHR10264">
    <property type="entry name" value="BAND 7 PROTEIN-RELATED"/>
    <property type="match status" value="1"/>
</dbReference>
<dbReference type="InterPro" id="IPR036013">
    <property type="entry name" value="Band_7/SPFH_dom_sf"/>
</dbReference>
<keyword evidence="3" id="KW-1185">Reference proteome</keyword>
<name>A0A1I7X4I0_HETBA</name>
<feature type="domain" description="Band 7" evidence="2">
    <location>
        <begin position="2"/>
        <end position="101"/>
    </location>
</feature>
<dbReference type="SUPFAM" id="SSF117892">
    <property type="entry name" value="Band 7/SPFH domain"/>
    <property type="match status" value="1"/>
</dbReference>
<organism evidence="3 4">
    <name type="scientific">Heterorhabditis bacteriophora</name>
    <name type="common">Entomopathogenic nematode worm</name>
    <dbReference type="NCBI Taxonomy" id="37862"/>
    <lineage>
        <taxon>Eukaryota</taxon>
        <taxon>Metazoa</taxon>
        <taxon>Ecdysozoa</taxon>
        <taxon>Nematoda</taxon>
        <taxon>Chromadorea</taxon>
        <taxon>Rhabditida</taxon>
        <taxon>Rhabditina</taxon>
        <taxon>Rhabditomorpha</taxon>
        <taxon>Strongyloidea</taxon>
        <taxon>Heterorhabditidae</taxon>
        <taxon>Heterorhabditis</taxon>
    </lineage>
</organism>
<proteinExistence type="inferred from homology"/>
<dbReference type="Gene3D" id="3.30.479.30">
    <property type="entry name" value="Band 7 domain"/>
    <property type="match status" value="1"/>
</dbReference>
<dbReference type="WBParaSite" id="Hba_12292">
    <property type="protein sequence ID" value="Hba_12292"/>
    <property type="gene ID" value="Hba_12292"/>
</dbReference>
<dbReference type="GO" id="GO:0005886">
    <property type="term" value="C:plasma membrane"/>
    <property type="evidence" value="ECO:0007669"/>
    <property type="project" value="InterPro"/>
</dbReference>
<sequence length="108" mass="11952">MSYDVPTQEMLTRDSVTVSVDAAVYYRTRRVLREVTFIAQRAIRVLPSSDPIASLSAVNDAHHSTRQLAQTTLRNVLGTRTLEEIMSDREGIAAQAKQILDTGGVHLV</sequence>
<evidence type="ECO:0000259" key="2">
    <source>
        <dbReference type="Pfam" id="PF01145"/>
    </source>
</evidence>
<reference evidence="4" key="1">
    <citation type="submission" date="2016-11" db="UniProtKB">
        <authorList>
            <consortium name="WormBaseParasite"/>
        </authorList>
    </citation>
    <scope>IDENTIFICATION</scope>
</reference>
<dbReference type="PANTHER" id="PTHR10264:SF116">
    <property type="entry name" value="STOMATIN-3"/>
    <property type="match status" value="1"/>
</dbReference>
<dbReference type="AlphaFoldDB" id="A0A1I7X4I0"/>
<evidence type="ECO:0000313" key="3">
    <source>
        <dbReference type="Proteomes" id="UP000095283"/>
    </source>
</evidence>
<evidence type="ECO:0000313" key="4">
    <source>
        <dbReference type="WBParaSite" id="Hba_12292"/>
    </source>
</evidence>
<dbReference type="Proteomes" id="UP000095283">
    <property type="component" value="Unplaced"/>
</dbReference>
<dbReference type="InterPro" id="IPR001107">
    <property type="entry name" value="Band_7"/>
</dbReference>
<dbReference type="Pfam" id="PF01145">
    <property type="entry name" value="Band_7"/>
    <property type="match status" value="1"/>
</dbReference>
<comment type="similarity">
    <text evidence="1">Belongs to the band 7/mec-2 family.</text>
</comment>
<protein>
    <submittedName>
        <fullName evidence="4">PHB domain-containing protein</fullName>
    </submittedName>
</protein>